<dbReference type="GO" id="GO:0006952">
    <property type="term" value="P:defense response"/>
    <property type="evidence" value="ECO:0007669"/>
    <property type="project" value="InterPro"/>
</dbReference>
<dbReference type="EMBL" id="AGNL01015636">
    <property type="protein sequence ID" value="EJK65621.1"/>
    <property type="molecule type" value="Genomic_DNA"/>
</dbReference>
<evidence type="ECO:0000313" key="4">
    <source>
        <dbReference type="EMBL" id="EJK65621.1"/>
    </source>
</evidence>
<keyword evidence="2" id="KW-0809">Transit peptide</keyword>
<dbReference type="OMA" id="WNTTMDI"/>
<evidence type="ECO:0000256" key="2">
    <source>
        <dbReference type="ARBA" id="ARBA00022946"/>
    </source>
</evidence>
<dbReference type="Gene3D" id="2.30.31.10">
    <property type="entry name" value="Transcriptional Coactivator Pc4, Chain A"/>
    <property type="match status" value="1"/>
</dbReference>
<dbReference type="SUPFAM" id="SSF54447">
    <property type="entry name" value="ssDNA-binding transcriptional regulator domain"/>
    <property type="match status" value="1"/>
</dbReference>
<evidence type="ECO:0000313" key="5">
    <source>
        <dbReference type="Proteomes" id="UP000266841"/>
    </source>
</evidence>
<dbReference type="PANTHER" id="PTHR31745:SF1">
    <property type="entry name" value="SINGLE-STRANDED DNA-BINDING PROTEIN WHY2, MITOCHONDRIAL"/>
    <property type="match status" value="1"/>
</dbReference>
<dbReference type="InterPro" id="IPR013742">
    <property type="entry name" value="Whirly"/>
</dbReference>
<proteinExistence type="inferred from homology"/>
<dbReference type="Proteomes" id="UP000266841">
    <property type="component" value="Unassembled WGS sequence"/>
</dbReference>
<reference evidence="4 5" key="1">
    <citation type="journal article" date="2012" name="Genome Biol.">
        <title>Genome and low-iron response of an oceanic diatom adapted to chronic iron limitation.</title>
        <authorList>
            <person name="Lommer M."/>
            <person name="Specht M."/>
            <person name="Roy A.S."/>
            <person name="Kraemer L."/>
            <person name="Andreson R."/>
            <person name="Gutowska M.A."/>
            <person name="Wolf J."/>
            <person name="Bergner S.V."/>
            <person name="Schilhabel M.B."/>
            <person name="Klostermeier U.C."/>
            <person name="Beiko R.G."/>
            <person name="Rosenstiel P."/>
            <person name="Hippler M."/>
            <person name="Laroche J."/>
        </authorList>
    </citation>
    <scope>NUCLEOTIDE SEQUENCE [LARGE SCALE GENOMIC DNA]</scope>
    <source>
        <strain evidence="4 5">CCMP1005</strain>
    </source>
</reference>
<dbReference type="InterPro" id="IPR009044">
    <property type="entry name" value="ssDNA-bd_transcriptional_reg"/>
</dbReference>
<keyword evidence="5" id="KW-1185">Reference proteome</keyword>
<accession>K0SXB8</accession>
<dbReference type="GO" id="GO:0003697">
    <property type="term" value="F:single-stranded DNA binding"/>
    <property type="evidence" value="ECO:0007669"/>
    <property type="project" value="InterPro"/>
</dbReference>
<dbReference type="OrthoDB" id="511009at2759"/>
<comment type="caution">
    <text evidence="4">The sequence shown here is derived from an EMBL/GenBank/DDBJ whole genome shotgun (WGS) entry which is preliminary data.</text>
</comment>
<organism evidence="4 5">
    <name type="scientific">Thalassiosira oceanica</name>
    <name type="common">Marine diatom</name>
    <dbReference type="NCBI Taxonomy" id="159749"/>
    <lineage>
        <taxon>Eukaryota</taxon>
        <taxon>Sar</taxon>
        <taxon>Stramenopiles</taxon>
        <taxon>Ochrophyta</taxon>
        <taxon>Bacillariophyta</taxon>
        <taxon>Coscinodiscophyceae</taxon>
        <taxon>Thalassiosirophycidae</taxon>
        <taxon>Thalassiosirales</taxon>
        <taxon>Thalassiosiraceae</taxon>
        <taxon>Thalassiosira</taxon>
    </lineage>
</organism>
<sequence length="317" mass="34174">MAGMPRRGYPQYTMFSSDSALSMKAAMPVFKKAGMDGVAVERRGKMMLEFVPRNASGSGFAWNDKTIFSLTVEEVGLLLSQLPGNAVELSHPTFSSDDGAFGQESQVTQVSGDIVEKVLTVDPGDGATMTFKVDYVTNGVGGQTPPGFDGIPSTPLEITIQAGEFEVLRSIFQTSIPYILGWNTTMDIASAAAISRGLSDGGSMSRFRRIGAAGTHQQQQIQQQPASSSMHTNVVAHLTRTSLALASLNSVYLAHDCPPLAPTLTEMALRIERGAPWCTAMWPLGLRKEVNNNGEQQHAHETIQRRRRGGGSSHHFC</sequence>
<dbReference type="AlphaFoldDB" id="K0SXB8"/>
<protein>
    <submittedName>
        <fullName evidence="4">Uncharacterized protein</fullName>
    </submittedName>
</protein>
<dbReference type="eggNOG" id="ENOG502R998">
    <property type="taxonomic scope" value="Eukaryota"/>
</dbReference>
<feature type="region of interest" description="Disordered" evidence="3">
    <location>
        <begin position="293"/>
        <end position="317"/>
    </location>
</feature>
<comment type="similarity">
    <text evidence="1">Belongs to the Whirly family.</text>
</comment>
<gene>
    <name evidence="4" type="ORF">THAOC_13502</name>
</gene>
<dbReference type="PANTHER" id="PTHR31745">
    <property type="entry name" value="SINGLE-STRANDED DNA-BINDING PROTEIN WHY2, MITOCHONDRIAL"/>
    <property type="match status" value="1"/>
</dbReference>
<evidence type="ECO:0000256" key="3">
    <source>
        <dbReference type="SAM" id="MobiDB-lite"/>
    </source>
</evidence>
<dbReference type="Pfam" id="PF08536">
    <property type="entry name" value="Whirly"/>
    <property type="match status" value="1"/>
</dbReference>
<name>K0SXB8_THAOC</name>
<evidence type="ECO:0000256" key="1">
    <source>
        <dbReference type="ARBA" id="ARBA00006061"/>
    </source>
</evidence>
<dbReference type="GO" id="GO:0006355">
    <property type="term" value="P:regulation of DNA-templated transcription"/>
    <property type="evidence" value="ECO:0007669"/>
    <property type="project" value="InterPro"/>
</dbReference>